<evidence type="ECO:0000313" key="1">
    <source>
        <dbReference type="EMBL" id="MDG1641621.1"/>
    </source>
</evidence>
<accession>A0ABT6E8D0</accession>
<protein>
    <recommendedName>
        <fullName evidence="3">Fimbria adhesin EcpD</fullName>
    </recommendedName>
</protein>
<evidence type="ECO:0000313" key="2">
    <source>
        <dbReference type="Proteomes" id="UP001075001"/>
    </source>
</evidence>
<sequence>MAINNFILLAVLWVVFCFTPLEVEAYGKYTMPAVSQSFVFIENSDGGYFVASSDGQRSIIEGANVWNDELKTERQQLGLGLMSQIINQSVMRDSYYDMWIENSPVSYPLTGLACDIRSAPDANCNLTASIVQPQASSVIDENGFYGVAVSGALPEHGGTLSSSFYSYLKQMAVGSSFTITINQCWVGSADYVNRCANDYSSGFWYSTKVTFTKSAHMKVLHNGETDEVFINSDGVPTPGDGNVNCKVQIVNTQSGMVCKLLDYTQQSTGQINSWGVFYPMMFNWPLVMALAPGDMLFSPDGSRWVDTLQYAQKSVSYKDLQSSGSFYIFFSNNYFKKMVELGNSDTNIEDILDFRFANALGIAVNSGRSVWSLPVSNSLVIKPREFSISITSDDYSNAPVREGYVGSSQPSLDFNYIVTTSGKTAADEVQIKVTGPTEIVNGRPHCIFSSTEPVDRVPFPATLSFMTQDGKTKTYDVGCDGNWRDMTDALWLNSAWTDISGLPGVMDKATVKFSILMNDIISTRTLGRHSGWYGEVNASGEVHVKATWRDIN</sequence>
<dbReference type="Proteomes" id="UP001075001">
    <property type="component" value="Unassembled WGS sequence"/>
</dbReference>
<gene>
    <name evidence="1" type="ORF">OXR69_006990</name>
</gene>
<dbReference type="RefSeq" id="WP_277738643.1">
    <property type="nucleotide sequence ID" value="NZ_JAPQEX020000001.1"/>
</dbReference>
<keyword evidence="2" id="KW-1185">Reference proteome</keyword>
<name>A0ABT6E8D0_9ENTR</name>
<reference evidence="1" key="1">
    <citation type="submission" date="2023-03" db="EMBL/GenBank/DDBJ databases">
        <title>identification of new KPC variant in Klebsiella huaxiensis from the Hospital Sewage Samples in China.</title>
        <authorList>
            <person name="Wu Y."/>
        </authorList>
    </citation>
    <scope>NUCLEOTIDE SEQUENCE</scope>
    <source>
        <strain evidence="1">ZR-9</strain>
    </source>
</reference>
<comment type="caution">
    <text evidence="1">The sequence shown here is derived from an EMBL/GenBank/DDBJ whole genome shotgun (WGS) entry which is preliminary data.</text>
</comment>
<evidence type="ECO:0008006" key="3">
    <source>
        <dbReference type="Google" id="ProtNLM"/>
    </source>
</evidence>
<dbReference type="EMBL" id="JAPQEX020000001">
    <property type="protein sequence ID" value="MDG1641621.1"/>
    <property type="molecule type" value="Genomic_DNA"/>
</dbReference>
<organism evidence="1 2">
    <name type="scientific">Klebsiella huaxiensis</name>
    <dbReference type="NCBI Taxonomy" id="2153354"/>
    <lineage>
        <taxon>Bacteria</taxon>
        <taxon>Pseudomonadati</taxon>
        <taxon>Pseudomonadota</taxon>
        <taxon>Gammaproteobacteria</taxon>
        <taxon>Enterobacterales</taxon>
        <taxon>Enterobacteriaceae</taxon>
        <taxon>Klebsiella/Raoultella group</taxon>
        <taxon>Klebsiella</taxon>
    </lineage>
</organism>
<proteinExistence type="predicted"/>